<evidence type="ECO:0000256" key="2">
    <source>
        <dbReference type="ARBA" id="ARBA00022448"/>
    </source>
</evidence>
<evidence type="ECO:0000256" key="1">
    <source>
        <dbReference type="ARBA" id="ARBA00005695"/>
    </source>
</evidence>
<sequence>MLRFSLRQNNKDSNLSRLFPALIFFLAFFCGFRPGFSADTKYGGELILAATSDPRSFNPILAKETSTTSITQIIFEGLTRTNGLTLAVEPALALSWSVDKSGLVWDFKLRRDVVWFDGERFSADDVIFTFNKLIYNDDIPNSARDIFSIEGQPVKVQKIDEFHVRFILPKKFAPFLRAMSTEILPKHILESSVENGKFNFTWGADSKPSEIIGTGPFMLSQYIPGERIVLRRNPDYYRRDKNGNNLPYMEKIIFIILGNQDTALLKFLDGEIDYYSLRGTDYPLLKPKEKERDFTIYNTGPAFGSNFIVFNQNSGLNPRSNKPYINANKLGWFKDVNFRKAIAHSIDKEMIIQILMNGFGIAQDSAMSPSAGFFYNPDVEAYDYDLDKARDILDESGYKDIDGDGLLEDENGKDIEFSLYTSAQDNQRIQMAAIISNDLSRIGIKVNFLPLEFNNLVQRLTSTFDWDAMIIGLTGGIEPHFGRNVWASSGRLHMWNPEQLSPQTSWERRIDEIFDLAVQELDEKNRKSLYDEWQVIVSKELPLIYTVLSDSMFAVRNKFGNLKLSSFGGAFHNLEEIYIKN</sequence>
<dbReference type="Gene3D" id="3.10.105.10">
    <property type="entry name" value="Dipeptide-binding Protein, Domain 3"/>
    <property type="match status" value="1"/>
</dbReference>
<reference evidence="5 6" key="1">
    <citation type="submission" date="2017-09" db="EMBL/GenBank/DDBJ databases">
        <title>Depth-based differentiation of microbial function through sediment-hosted aquifers and enrichment of novel symbionts in the deep terrestrial subsurface.</title>
        <authorList>
            <person name="Probst A.J."/>
            <person name="Ladd B."/>
            <person name="Jarett J.K."/>
            <person name="Geller-Mcgrath D.E."/>
            <person name="Sieber C.M."/>
            <person name="Emerson J.B."/>
            <person name="Anantharaman K."/>
            <person name="Thomas B.C."/>
            <person name="Malmstrom R."/>
            <person name="Stieglmeier M."/>
            <person name="Klingl A."/>
            <person name="Woyke T."/>
            <person name="Ryan C.M."/>
            <person name="Banfield J.F."/>
        </authorList>
    </citation>
    <scope>NUCLEOTIDE SEQUENCE [LARGE SCALE GENOMIC DNA]</scope>
    <source>
        <strain evidence="5">CG11_big_fil_rev_8_21_14_0_20_42_13</strain>
    </source>
</reference>
<comment type="caution">
    <text evidence="5">The sequence shown here is derived from an EMBL/GenBank/DDBJ whole genome shotgun (WGS) entry which is preliminary data.</text>
</comment>
<dbReference type="Proteomes" id="UP000229641">
    <property type="component" value="Unassembled WGS sequence"/>
</dbReference>
<comment type="similarity">
    <text evidence="1">Belongs to the bacterial solute-binding protein 5 family.</text>
</comment>
<dbReference type="InterPro" id="IPR030678">
    <property type="entry name" value="Peptide/Ni-bd"/>
</dbReference>
<dbReference type="EMBL" id="PCWA01000109">
    <property type="protein sequence ID" value="PIQ88417.1"/>
    <property type="molecule type" value="Genomic_DNA"/>
</dbReference>
<dbReference type="PANTHER" id="PTHR30290:SF9">
    <property type="entry name" value="OLIGOPEPTIDE-BINDING PROTEIN APPA"/>
    <property type="match status" value="1"/>
</dbReference>
<gene>
    <name evidence="5" type="ORF">COV72_08935</name>
</gene>
<dbReference type="GO" id="GO:0015833">
    <property type="term" value="P:peptide transport"/>
    <property type="evidence" value="ECO:0007669"/>
    <property type="project" value="TreeGrafter"/>
</dbReference>
<keyword evidence="3" id="KW-0732">Signal</keyword>
<protein>
    <submittedName>
        <fullName evidence="5">ABC transporter substrate-binding protein</fullName>
    </submittedName>
</protein>
<dbReference type="PIRSF" id="PIRSF002741">
    <property type="entry name" value="MppA"/>
    <property type="match status" value="1"/>
</dbReference>
<dbReference type="GO" id="GO:1904680">
    <property type="term" value="F:peptide transmembrane transporter activity"/>
    <property type="evidence" value="ECO:0007669"/>
    <property type="project" value="TreeGrafter"/>
</dbReference>
<evidence type="ECO:0000256" key="3">
    <source>
        <dbReference type="ARBA" id="ARBA00022729"/>
    </source>
</evidence>
<proteinExistence type="inferred from homology"/>
<feature type="domain" description="Solute-binding protein family 5" evidence="4">
    <location>
        <begin position="88"/>
        <end position="480"/>
    </location>
</feature>
<dbReference type="Gene3D" id="3.90.76.10">
    <property type="entry name" value="Dipeptide-binding Protein, Domain 1"/>
    <property type="match status" value="1"/>
</dbReference>
<dbReference type="PANTHER" id="PTHR30290">
    <property type="entry name" value="PERIPLASMIC BINDING COMPONENT OF ABC TRANSPORTER"/>
    <property type="match status" value="1"/>
</dbReference>
<name>A0A2H0LVN9_9BACT</name>
<dbReference type="InterPro" id="IPR039424">
    <property type="entry name" value="SBP_5"/>
</dbReference>
<evidence type="ECO:0000259" key="4">
    <source>
        <dbReference type="Pfam" id="PF00496"/>
    </source>
</evidence>
<dbReference type="InterPro" id="IPR000914">
    <property type="entry name" value="SBP_5_dom"/>
</dbReference>
<organism evidence="5 6">
    <name type="scientific">Candidatus Ghiorseimicrobium undicola</name>
    <dbReference type="NCBI Taxonomy" id="1974746"/>
    <lineage>
        <taxon>Bacteria</taxon>
        <taxon>Pseudomonadati</taxon>
        <taxon>Candidatus Omnitrophota</taxon>
        <taxon>Candidatus Ghiorseimicrobium</taxon>
    </lineage>
</organism>
<dbReference type="SUPFAM" id="SSF53850">
    <property type="entry name" value="Periplasmic binding protein-like II"/>
    <property type="match status" value="1"/>
</dbReference>
<evidence type="ECO:0000313" key="5">
    <source>
        <dbReference type="EMBL" id="PIQ88417.1"/>
    </source>
</evidence>
<dbReference type="Gene3D" id="3.40.190.10">
    <property type="entry name" value="Periplasmic binding protein-like II"/>
    <property type="match status" value="1"/>
</dbReference>
<accession>A0A2H0LVN9</accession>
<dbReference type="AlphaFoldDB" id="A0A2H0LVN9"/>
<dbReference type="CDD" id="cd08500">
    <property type="entry name" value="PBP2_NikA_DppA_OppA_like_4"/>
    <property type="match status" value="1"/>
</dbReference>
<evidence type="ECO:0000313" key="6">
    <source>
        <dbReference type="Proteomes" id="UP000229641"/>
    </source>
</evidence>
<dbReference type="GO" id="GO:0043190">
    <property type="term" value="C:ATP-binding cassette (ABC) transporter complex"/>
    <property type="evidence" value="ECO:0007669"/>
    <property type="project" value="InterPro"/>
</dbReference>
<dbReference type="Pfam" id="PF00496">
    <property type="entry name" value="SBP_bac_5"/>
    <property type="match status" value="1"/>
</dbReference>
<keyword evidence="2" id="KW-0813">Transport</keyword>
<dbReference type="GO" id="GO:0030288">
    <property type="term" value="C:outer membrane-bounded periplasmic space"/>
    <property type="evidence" value="ECO:0007669"/>
    <property type="project" value="UniProtKB-ARBA"/>
</dbReference>